<keyword evidence="5 6" id="KW-0472">Membrane</keyword>
<feature type="transmembrane region" description="Helical" evidence="6">
    <location>
        <begin position="208"/>
        <end position="232"/>
    </location>
</feature>
<evidence type="ECO:0000256" key="2">
    <source>
        <dbReference type="ARBA" id="ARBA00022475"/>
    </source>
</evidence>
<organism evidence="7 8">
    <name type="scientific">Cytophaga hutchinsonii (strain ATCC 33406 / DSM 1761 / CIP 103989 / NBRC 15051 / NCIMB 9469 / D465)</name>
    <dbReference type="NCBI Taxonomy" id="269798"/>
    <lineage>
        <taxon>Bacteria</taxon>
        <taxon>Pseudomonadati</taxon>
        <taxon>Bacteroidota</taxon>
        <taxon>Cytophagia</taxon>
        <taxon>Cytophagales</taxon>
        <taxon>Cytophagaceae</taxon>
        <taxon>Cytophaga</taxon>
    </lineage>
</organism>
<dbReference type="PIRSF" id="PIRSF035875">
    <property type="entry name" value="RNase_BN"/>
    <property type="match status" value="1"/>
</dbReference>
<evidence type="ECO:0000256" key="6">
    <source>
        <dbReference type="SAM" id="Phobius"/>
    </source>
</evidence>
<dbReference type="KEGG" id="chu:CHU_1074"/>
<dbReference type="NCBIfam" id="TIGR00765">
    <property type="entry name" value="yihY_not_rbn"/>
    <property type="match status" value="1"/>
</dbReference>
<keyword evidence="4 6" id="KW-1133">Transmembrane helix</keyword>
<dbReference type="PANTHER" id="PTHR30213:SF0">
    <property type="entry name" value="UPF0761 MEMBRANE PROTEIN YIHY"/>
    <property type="match status" value="1"/>
</dbReference>
<evidence type="ECO:0000256" key="4">
    <source>
        <dbReference type="ARBA" id="ARBA00022989"/>
    </source>
</evidence>
<dbReference type="Proteomes" id="UP000001822">
    <property type="component" value="Chromosome"/>
</dbReference>
<evidence type="ECO:0000256" key="3">
    <source>
        <dbReference type="ARBA" id="ARBA00022692"/>
    </source>
</evidence>
<proteinExistence type="predicted"/>
<keyword evidence="3 6" id="KW-0812">Transmembrane</keyword>
<dbReference type="EMBL" id="CP000383">
    <property type="protein sequence ID" value="ABG58351.1"/>
    <property type="molecule type" value="Genomic_DNA"/>
</dbReference>
<sequence>MKNIIRMINKIKSRILNHKTVHVFHKRASKIKVGERNIPLIVFLRILFKKLNNDDINVRAKSITYDFFLSIFPGIIFLFTLIPYIPIPDLDKNILSAISGFLPQNIYVSVESTLTDIINIPRGGLLSFGFLFAFYAANNGIISVINTFNHCYKTTDDRSFIAKLGISISILFLLFLVVVGGIVITWFLKLLYTNLENGFDVSSFQLYFVAFLRLFVMFFLIIMSISIMYFIAPSIHKRWKFFSLGSVTASILCFVFNLGFGFYIEHFNSYNKVYGSIGALIGFLLLIFVNILMLLVGFQINASLELAHKNEIN</sequence>
<keyword evidence="8" id="KW-1185">Reference proteome</keyword>
<feature type="transmembrane region" description="Helical" evidence="6">
    <location>
        <begin position="67"/>
        <end position="87"/>
    </location>
</feature>
<dbReference type="Pfam" id="PF03631">
    <property type="entry name" value="Virul_fac_BrkB"/>
    <property type="match status" value="1"/>
</dbReference>
<dbReference type="AlphaFoldDB" id="A0A6N4SPY8"/>
<protein>
    <submittedName>
        <fullName evidence="7">Uncharacterized protein</fullName>
    </submittedName>
</protein>
<evidence type="ECO:0000313" key="7">
    <source>
        <dbReference type="EMBL" id="ABG58351.1"/>
    </source>
</evidence>
<gene>
    <name evidence="7" type="ordered locus">CHU_1074</name>
</gene>
<feature type="transmembrane region" description="Helical" evidence="6">
    <location>
        <begin position="160"/>
        <end position="188"/>
    </location>
</feature>
<comment type="subcellular location">
    <subcellularLocation>
        <location evidence="1">Cell membrane</location>
        <topology evidence="1">Multi-pass membrane protein</topology>
    </subcellularLocation>
</comment>
<name>A0A6N4SPY8_CYTH3</name>
<dbReference type="InterPro" id="IPR017039">
    <property type="entry name" value="Virul_fac_BrkB"/>
</dbReference>
<evidence type="ECO:0000313" key="8">
    <source>
        <dbReference type="Proteomes" id="UP000001822"/>
    </source>
</evidence>
<feature type="transmembrane region" description="Helical" evidence="6">
    <location>
        <begin position="244"/>
        <end position="264"/>
    </location>
</feature>
<reference evidence="7 8" key="1">
    <citation type="journal article" date="2007" name="Appl. Environ. Microbiol.">
        <title>Genome sequence of the cellulolytic gliding bacterium Cytophaga hutchinsonii.</title>
        <authorList>
            <person name="Xie G."/>
            <person name="Bruce D.C."/>
            <person name="Challacombe J.F."/>
            <person name="Chertkov O."/>
            <person name="Detter J.C."/>
            <person name="Gilna P."/>
            <person name="Han C.S."/>
            <person name="Lucas S."/>
            <person name="Misra M."/>
            <person name="Myers G.L."/>
            <person name="Richardson P."/>
            <person name="Tapia R."/>
            <person name="Thayer N."/>
            <person name="Thompson L.S."/>
            <person name="Brettin T.S."/>
            <person name="Henrissat B."/>
            <person name="Wilson D.B."/>
            <person name="McBride M.J."/>
        </authorList>
    </citation>
    <scope>NUCLEOTIDE SEQUENCE [LARGE SCALE GENOMIC DNA]</scope>
    <source>
        <strain evidence="8">ATCC 33406 / DSM 1761 / CIP 103989 / NBRC 15051 / NCIMB 9469 / D465</strain>
    </source>
</reference>
<feature type="transmembrane region" description="Helical" evidence="6">
    <location>
        <begin position="276"/>
        <end position="298"/>
    </location>
</feature>
<dbReference type="PANTHER" id="PTHR30213">
    <property type="entry name" value="INNER MEMBRANE PROTEIN YHJD"/>
    <property type="match status" value="1"/>
</dbReference>
<evidence type="ECO:0000256" key="5">
    <source>
        <dbReference type="ARBA" id="ARBA00023136"/>
    </source>
</evidence>
<dbReference type="GO" id="GO:0005886">
    <property type="term" value="C:plasma membrane"/>
    <property type="evidence" value="ECO:0007669"/>
    <property type="project" value="UniProtKB-SubCell"/>
</dbReference>
<accession>A0A6N4SPY8</accession>
<evidence type="ECO:0000256" key="1">
    <source>
        <dbReference type="ARBA" id="ARBA00004651"/>
    </source>
</evidence>
<feature type="transmembrane region" description="Helical" evidence="6">
    <location>
        <begin position="125"/>
        <end position="148"/>
    </location>
</feature>
<keyword evidence="2" id="KW-1003">Cell membrane</keyword>